<keyword evidence="2" id="KW-0732">Signal</keyword>
<evidence type="ECO:0000256" key="2">
    <source>
        <dbReference type="SAM" id="SignalP"/>
    </source>
</evidence>
<organism evidence="3 4">
    <name type="scientific">Roseicella aquatilis</name>
    <dbReference type="NCBI Taxonomy" id="2527868"/>
    <lineage>
        <taxon>Bacteria</taxon>
        <taxon>Pseudomonadati</taxon>
        <taxon>Pseudomonadota</taxon>
        <taxon>Alphaproteobacteria</taxon>
        <taxon>Acetobacterales</taxon>
        <taxon>Roseomonadaceae</taxon>
        <taxon>Roseicella</taxon>
    </lineage>
</organism>
<dbReference type="AlphaFoldDB" id="A0A4R4DQQ1"/>
<dbReference type="Gene3D" id="3.40.190.10">
    <property type="entry name" value="Periplasmic binding protein-like II"/>
    <property type="match status" value="1"/>
</dbReference>
<dbReference type="Pfam" id="PF03401">
    <property type="entry name" value="TctC"/>
    <property type="match status" value="1"/>
</dbReference>
<proteinExistence type="inferred from homology"/>
<dbReference type="CDD" id="cd07012">
    <property type="entry name" value="PBP2_Bug_TTT"/>
    <property type="match status" value="1"/>
</dbReference>
<dbReference type="EMBL" id="SKBM01000005">
    <property type="protein sequence ID" value="TCZ64351.1"/>
    <property type="molecule type" value="Genomic_DNA"/>
</dbReference>
<sequence length="327" mass="34098">MPQLPRRALLRAAATLPLAAPALAAWPDRPVRIISGFAPGGLNDIVSRAMAQALTPLLGQGVMVENRPGAGGSIGAAAAARATPDGSTLWMGIVDTQAINPFAYKSLPYDPERDFAPISLVAHFPFGLVVGPSRPGITDFPALMAAARAAPGRISYASWGIASTPHLAMERILRAQRGDQGAEMLHVPFTSQAPAMQAVMAGQVDCFALPAGGAESMTRDGRTRAVAVMARAPLEILPGAPPLSTHGIPLSSGLWKAIYAPARTPPEVVARLNGAVREAMTAPAFIEVVRQQGAVPEPTTPEDLAELGRRERQAWGEVVRATGATLG</sequence>
<evidence type="ECO:0000256" key="1">
    <source>
        <dbReference type="ARBA" id="ARBA00006987"/>
    </source>
</evidence>
<dbReference type="Gene3D" id="3.40.190.150">
    <property type="entry name" value="Bordetella uptake gene, domain 1"/>
    <property type="match status" value="1"/>
</dbReference>
<dbReference type="OrthoDB" id="7252850at2"/>
<reference evidence="3 4" key="1">
    <citation type="submission" date="2019-03" db="EMBL/GenBank/DDBJ databases">
        <title>Paracraurococcus aquatilis NE82 genome sequence.</title>
        <authorList>
            <person name="Zhao Y."/>
            <person name="Du Z."/>
        </authorList>
    </citation>
    <scope>NUCLEOTIDE SEQUENCE [LARGE SCALE GENOMIC DNA]</scope>
    <source>
        <strain evidence="3 4">NE82</strain>
    </source>
</reference>
<feature type="signal peptide" evidence="2">
    <location>
        <begin position="1"/>
        <end position="24"/>
    </location>
</feature>
<accession>A0A4R4DQQ1</accession>
<name>A0A4R4DQQ1_9PROT</name>
<feature type="chain" id="PRO_5020746019" evidence="2">
    <location>
        <begin position="25"/>
        <end position="327"/>
    </location>
</feature>
<dbReference type="SUPFAM" id="SSF53850">
    <property type="entry name" value="Periplasmic binding protein-like II"/>
    <property type="match status" value="1"/>
</dbReference>
<keyword evidence="4" id="KW-1185">Reference proteome</keyword>
<dbReference type="PANTHER" id="PTHR42928:SF5">
    <property type="entry name" value="BLR1237 PROTEIN"/>
    <property type="match status" value="1"/>
</dbReference>
<dbReference type="InterPro" id="IPR042100">
    <property type="entry name" value="Bug_dom1"/>
</dbReference>
<dbReference type="InterPro" id="IPR005064">
    <property type="entry name" value="BUG"/>
</dbReference>
<comment type="caution">
    <text evidence="3">The sequence shown here is derived from an EMBL/GenBank/DDBJ whole genome shotgun (WGS) entry which is preliminary data.</text>
</comment>
<evidence type="ECO:0000313" key="4">
    <source>
        <dbReference type="Proteomes" id="UP000295023"/>
    </source>
</evidence>
<evidence type="ECO:0000313" key="3">
    <source>
        <dbReference type="EMBL" id="TCZ64351.1"/>
    </source>
</evidence>
<gene>
    <name evidence="3" type="ORF">EXY23_06805</name>
</gene>
<dbReference type="PIRSF" id="PIRSF017082">
    <property type="entry name" value="YflP"/>
    <property type="match status" value="1"/>
</dbReference>
<dbReference type="Proteomes" id="UP000295023">
    <property type="component" value="Unassembled WGS sequence"/>
</dbReference>
<dbReference type="RefSeq" id="WP_132286031.1">
    <property type="nucleotide sequence ID" value="NZ_SKBM01000005.1"/>
</dbReference>
<comment type="similarity">
    <text evidence="1">Belongs to the UPF0065 (bug) family.</text>
</comment>
<dbReference type="PANTHER" id="PTHR42928">
    <property type="entry name" value="TRICARBOXYLATE-BINDING PROTEIN"/>
    <property type="match status" value="1"/>
</dbReference>
<protein>
    <submittedName>
        <fullName evidence="3">Tripartite tricarboxylate transporter substrate binding protein</fullName>
    </submittedName>
</protein>